<dbReference type="EMBL" id="JAFREP010000005">
    <property type="protein sequence ID" value="MBO1318315.1"/>
    <property type="molecule type" value="Genomic_DNA"/>
</dbReference>
<dbReference type="RefSeq" id="WP_207858013.1">
    <property type="nucleotide sequence ID" value="NZ_JAFREP010000005.1"/>
</dbReference>
<gene>
    <name evidence="1" type="ORF">J3U88_07605</name>
</gene>
<organism evidence="1 2">
    <name type="scientific">Acanthopleuribacter pedis</name>
    <dbReference type="NCBI Taxonomy" id="442870"/>
    <lineage>
        <taxon>Bacteria</taxon>
        <taxon>Pseudomonadati</taxon>
        <taxon>Acidobacteriota</taxon>
        <taxon>Holophagae</taxon>
        <taxon>Acanthopleuribacterales</taxon>
        <taxon>Acanthopleuribacteraceae</taxon>
        <taxon>Acanthopleuribacter</taxon>
    </lineage>
</organism>
<evidence type="ECO:0000313" key="1">
    <source>
        <dbReference type="EMBL" id="MBO1318315.1"/>
    </source>
</evidence>
<comment type="caution">
    <text evidence="1">The sequence shown here is derived from an EMBL/GenBank/DDBJ whole genome shotgun (WGS) entry which is preliminary data.</text>
</comment>
<protein>
    <submittedName>
        <fullName evidence="1">Uncharacterized protein</fullName>
    </submittedName>
</protein>
<dbReference type="Proteomes" id="UP000664417">
    <property type="component" value="Unassembled WGS sequence"/>
</dbReference>
<keyword evidence="2" id="KW-1185">Reference proteome</keyword>
<name>A0A8J7Q313_9BACT</name>
<dbReference type="AlphaFoldDB" id="A0A8J7Q313"/>
<accession>A0A8J7Q313</accession>
<evidence type="ECO:0000313" key="2">
    <source>
        <dbReference type="Proteomes" id="UP000664417"/>
    </source>
</evidence>
<reference evidence="1" key="1">
    <citation type="submission" date="2021-03" db="EMBL/GenBank/DDBJ databases">
        <authorList>
            <person name="Wang G."/>
        </authorList>
    </citation>
    <scope>NUCLEOTIDE SEQUENCE</scope>
    <source>
        <strain evidence="1">KCTC 12899</strain>
    </source>
</reference>
<sequence>MSIDLLLCNFFMSLSDSDQTSPASGSKPEFGWQRQMTVKKARELWGQGHRQLTDKQLQDIIDLMYFVSIGVYEKRINL</sequence>
<proteinExistence type="predicted"/>